<dbReference type="RefSeq" id="XP_020129172.1">
    <property type="nucleotide sequence ID" value="XM_020274837.1"/>
</dbReference>
<feature type="region of interest" description="Disordered" evidence="1">
    <location>
        <begin position="161"/>
        <end position="185"/>
    </location>
</feature>
<organism evidence="2 3">
    <name type="scientific">Diplodia corticola</name>
    <dbReference type="NCBI Taxonomy" id="236234"/>
    <lineage>
        <taxon>Eukaryota</taxon>
        <taxon>Fungi</taxon>
        <taxon>Dikarya</taxon>
        <taxon>Ascomycota</taxon>
        <taxon>Pezizomycotina</taxon>
        <taxon>Dothideomycetes</taxon>
        <taxon>Dothideomycetes incertae sedis</taxon>
        <taxon>Botryosphaeriales</taxon>
        <taxon>Botryosphaeriaceae</taxon>
        <taxon>Diplodia</taxon>
    </lineage>
</organism>
<evidence type="ECO:0000313" key="3">
    <source>
        <dbReference type="Proteomes" id="UP000183809"/>
    </source>
</evidence>
<comment type="caution">
    <text evidence="2">The sequence shown here is derived from an EMBL/GenBank/DDBJ whole genome shotgun (WGS) entry which is preliminary data.</text>
</comment>
<feature type="compositionally biased region" description="Polar residues" evidence="1">
    <location>
        <begin position="1"/>
        <end position="12"/>
    </location>
</feature>
<reference evidence="2 3" key="1">
    <citation type="submission" date="2016-10" db="EMBL/GenBank/DDBJ databases">
        <title>Proteomics and genomics reveal pathogen-plant mechanisms compatible with a hemibiotrophic lifestyle of Diplodia corticola.</title>
        <authorList>
            <person name="Fernandes I."/>
            <person name="De Jonge R."/>
            <person name="Van De Peer Y."/>
            <person name="Devreese B."/>
            <person name="Alves A."/>
            <person name="Esteves A.C."/>
        </authorList>
    </citation>
    <scope>NUCLEOTIDE SEQUENCE [LARGE SCALE GENOMIC DNA]</scope>
    <source>
        <strain evidence="2 3">CBS 112549</strain>
    </source>
</reference>
<name>A0A1J9QWX3_9PEZI</name>
<gene>
    <name evidence="2" type="ORF">BKCO1_3500087</name>
</gene>
<evidence type="ECO:0000256" key="1">
    <source>
        <dbReference type="SAM" id="MobiDB-lite"/>
    </source>
</evidence>
<dbReference type="AlphaFoldDB" id="A0A1J9QWX3"/>
<keyword evidence="3" id="KW-1185">Reference proteome</keyword>
<proteinExistence type="predicted"/>
<sequence>MSGLSSGCSEEVQQAIRRGRPSKTARGAREAGSGRAAGVMGARAYPGWVDVLFIGAEGRDQSALGRMRHANGRRKLSPVALRRASNVESKLFQRPGSGLRLMAGPARGSGPVPASAWAAGPQGCLKPRRCSPEPSGACPGEAQGTVLAAGCVRNAVGEPVAAGRGQEDKAGTIDADGAAQRRSGVVGATGRPAVAAPCL</sequence>
<dbReference type="GeneID" id="31015098"/>
<dbReference type="EMBL" id="MNUE01000035">
    <property type="protein sequence ID" value="OJD32912.1"/>
    <property type="molecule type" value="Genomic_DNA"/>
</dbReference>
<evidence type="ECO:0000313" key="2">
    <source>
        <dbReference type="EMBL" id="OJD32912.1"/>
    </source>
</evidence>
<feature type="region of interest" description="Disordered" evidence="1">
    <location>
        <begin position="1"/>
        <end position="37"/>
    </location>
</feature>
<accession>A0A1J9QWX3</accession>
<dbReference type="Proteomes" id="UP000183809">
    <property type="component" value="Unassembled WGS sequence"/>
</dbReference>
<protein>
    <submittedName>
        <fullName evidence="2">Uncharacterized protein</fullName>
    </submittedName>
</protein>